<dbReference type="Pfam" id="PF07716">
    <property type="entry name" value="bZIP_2"/>
    <property type="match status" value="1"/>
</dbReference>
<keyword evidence="4" id="KW-0804">Transcription</keyword>
<dbReference type="InterPro" id="IPR046347">
    <property type="entry name" value="bZIP_sf"/>
</dbReference>
<evidence type="ECO:0000256" key="6">
    <source>
        <dbReference type="SAM" id="Coils"/>
    </source>
</evidence>
<dbReference type="GeneID" id="18817816"/>
<evidence type="ECO:0000313" key="9">
    <source>
        <dbReference type="EMBL" id="EGO28507.1"/>
    </source>
</evidence>
<feature type="compositionally biased region" description="Polar residues" evidence="7">
    <location>
        <begin position="64"/>
        <end position="83"/>
    </location>
</feature>
<dbReference type="GO" id="GO:0001228">
    <property type="term" value="F:DNA-binding transcription activator activity, RNA polymerase II-specific"/>
    <property type="evidence" value="ECO:0007669"/>
    <property type="project" value="TreeGrafter"/>
</dbReference>
<dbReference type="PROSITE" id="PS50217">
    <property type="entry name" value="BZIP"/>
    <property type="match status" value="1"/>
</dbReference>
<reference evidence="9" key="1">
    <citation type="submission" date="2011-04" db="EMBL/GenBank/DDBJ databases">
        <title>Evolution of plant cell wall degrading machinery underlies the functional diversity of forest fungi.</title>
        <authorList>
            <consortium name="US DOE Joint Genome Institute (JGI-PGF)"/>
            <person name="Eastwood D.C."/>
            <person name="Floudas D."/>
            <person name="Binder M."/>
            <person name="Majcherczyk A."/>
            <person name="Schneider P."/>
            <person name="Aerts A."/>
            <person name="Asiegbu F.O."/>
            <person name="Baker S.E."/>
            <person name="Barry K."/>
            <person name="Bendiksby M."/>
            <person name="Blumentritt M."/>
            <person name="Coutinho P.M."/>
            <person name="Cullen D."/>
            <person name="Cullen D."/>
            <person name="Gathman A."/>
            <person name="Goodell B."/>
            <person name="Henrissat B."/>
            <person name="Ihrmark K."/>
            <person name="Kauserud H."/>
            <person name="Kohler A."/>
            <person name="LaButti K."/>
            <person name="Lapidus A."/>
            <person name="Lavin J.L."/>
            <person name="Lee Y.-H."/>
            <person name="Lindquist E."/>
            <person name="Lilly W."/>
            <person name="Lucas S."/>
            <person name="Morin E."/>
            <person name="Murat C."/>
            <person name="Oguiza J.A."/>
            <person name="Park J."/>
            <person name="Pisabarro A.G."/>
            <person name="Riley R."/>
            <person name="Rosling A."/>
            <person name="Salamov A."/>
            <person name="Schmidt O."/>
            <person name="Schmutz J."/>
            <person name="Skrede I."/>
            <person name="Stenlid J."/>
            <person name="Wiebenga A."/>
            <person name="Xie X."/>
            <person name="Kues U."/>
            <person name="Hibbett D.S."/>
            <person name="Hoffmeister D."/>
            <person name="Hogberg N."/>
            <person name="Martin F."/>
            <person name="Grigoriev I.V."/>
            <person name="Watkinson S.C."/>
        </authorList>
    </citation>
    <scope>NUCLEOTIDE SEQUENCE</scope>
    <source>
        <strain evidence="9">S7.9</strain>
    </source>
</reference>
<sequence>MYPSLGESADAEFAAFGSGAQQESNFWDRFFLHHEMREGSHSQSNQGDRGVNRRSRSVSAAPGSGSNTGHENQRGSVPNPQFNPATFPMPVNIPQGVPSQAYDYLIHALISMQGSLPQHPSHLPLPTNYPQGGQSSQLNTTLPPNTYPNWQQPSIPIPYNLQQSVPPFPGIPSQYPYPNQLSQSLPSGTSRTMPELSGASSAAAPTPSTSPQQESADQEDNDTAFISDDKRRRNTAASARFRIKKKQRTLNLERTVSDLTGRAEELEREASELRRENGWLKEIVLLKGRSVRGLDPGGSHNDTVGSAQGQQRTFSRESDGESDGDDEEEAPSNRGKGKKGKKKSERN</sequence>
<dbReference type="HOGENOM" id="CLU_066076_0_0_1"/>
<evidence type="ECO:0000256" key="5">
    <source>
        <dbReference type="ARBA" id="ARBA00023242"/>
    </source>
</evidence>
<dbReference type="PANTHER" id="PTHR13044">
    <property type="entry name" value="ACTIVATING TRANSCRIPTION FACTOR ATF 4/5"/>
    <property type="match status" value="1"/>
</dbReference>
<feature type="compositionally biased region" description="Polar residues" evidence="7">
    <location>
        <begin position="300"/>
        <end position="313"/>
    </location>
</feature>
<dbReference type="Gene3D" id="1.20.5.170">
    <property type="match status" value="1"/>
</dbReference>
<keyword evidence="5" id="KW-0539">Nucleus</keyword>
<feature type="compositionally biased region" description="Polar residues" evidence="7">
    <location>
        <begin position="176"/>
        <end position="192"/>
    </location>
</feature>
<keyword evidence="2" id="KW-0805">Transcription regulation</keyword>
<feature type="region of interest" description="Disordered" evidence="7">
    <location>
        <begin position="37"/>
        <end position="83"/>
    </location>
</feature>
<dbReference type="SMART" id="SM00338">
    <property type="entry name" value="BRLZ"/>
    <property type="match status" value="1"/>
</dbReference>
<evidence type="ECO:0000256" key="2">
    <source>
        <dbReference type="ARBA" id="ARBA00023015"/>
    </source>
</evidence>
<dbReference type="EMBL" id="GL945430">
    <property type="protein sequence ID" value="EGO28507.1"/>
    <property type="molecule type" value="Genomic_DNA"/>
</dbReference>
<dbReference type="Proteomes" id="UP000008064">
    <property type="component" value="Unassembled WGS sequence"/>
</dbReference>
<dbReference type="GO" id="GO:0000977">
    <property type="term" value="F:RNA polymerase II transcription regulatory region sequence-specific DNA binding"/>
    <property type="evidence" value="ECO:0007669"/>
    <property type="project" value="TreeGrafter"/>
</dbReference>
<proteinExistence type="predicted"/>
<evidence type="ECO:0000256" key="7">
    <source>
        <dbReference type="SAM" id="MobiDB-lite"/>
    </source>
</evidence>
<evidence type="ECO:0000256" key="3">
    <source>
        <dbReference type="ARBA" id="ARBA00023125"/>
    </source>
</evidence>
<evidence type="ECO:0000256" key="4">
    <source>
        <dbReference type="ARBA" id="ARBA00023163"/>
    </source>
</evidence>
<keyword evidence="3" id="KW-0238">DNA-binding</keyword>
<gene>
    <name evidence="9" type="ORF">SERLADRAFT_458967</name>
</gene>
<dbReference type="RefSeq" id="XP_007314706.1">
    <property type="nucleotide sequence ID" value="XM_007314644.1"/>
</dbReference>
<accession>F8NKZ9</accession>
<evidence type="ECO:0000259" key="8">
    <source>
        <dbReference type="PROSITE" id="PS50217"/>
    </source>
</evidence>
<name>F8NKZ9_SERL9</name>
<feature type="compositionally biased region" description="Low complexity" evidence="7">
    <location>
        <begin position="199"/>
        <end position="211"/>
    </location>
</feature>
<evidence type="ECO:0000256" key="1">
    <source>
        <dbReference type="ARBA" id="ARBA00004123"/>
    </source>
</evidence>
<dbReference type="CDD" id="cd14705">
    <property type="entry name" value="bZIP_Zip1"/>
    <property type="match status" value="1"/>
</dbReference>
<feature type="domain" description="BZIP" evidence="8">
    <location>
        <begin position="230"/>
        <end position="282"/>
    </location>
</feature>
<feature type="compositionally biased region" description="Polar residues" evidence="7">
    <location>
        <begin position="128"/>
        <end position="165"/>
    </location>
</feature>
<keyword evidence="6" id="KW-0175">Coiled coil</keyword>
<feature type="compositionally biased region" description="Acidic residues" evidence="7">
    <location>
        <begin position="320"/>
        <end position="330"/>
    </location>
</feature>
<feature type="region of interest" description="Disordered" evidence="7">
    <location>
        <begin position="119"/>
        <end position="242"/>
    </location>
</feature>
<dbReference type="SUPFAM" id="SSF57959">
    <property type="entry name" value="Leucine zipper domain"/>
    <property type="match status" value="1"/>
</dbReference>
<protein>
    <recommendedName>
        <fullName evidence="8">BZIP domain-containing protein</fullName>
    </recommendedName>
</protein>
<dbReference type="GO" id="GO:0005634">
    <property type="term" value="C:nucleus"/>
    <property type="evidence" value="ECO:0007669"/>
    <property type="project" value="UniProtKB-SubCell"/>
</dbReference>
<organism>
    <name type="scientific">Serpula lacrymans var. lacrymans (strain S7.9)</name>
    <name type="common">Dry rot fungus</name>
    <dbReference type="NCBI Taxonomy" id="578457"/>
    <lineage>
        <taxon>Eukaryota</taxon>
        <taxon>Fungi</taxon>
        <taxon>Dikarya</taxon>
        <taxon>Basidiomycota</taxon>
        <taxon>Agaricomycotina</taxon>
        <taxon>Agaricomycetes</taxon>
        <taxon>Agaricomycetidae</taxon>
        <taxon>Boletales</taxon>
        <taxon>Coniophorineae</taxon>
        <taxon>Serpulaceae</taxon>
        <taxon>Serpula</taxon>
    </lineage>
</organism>
<feature type="compositionally biased region" description="Basic residues" evidence="7">
    <location>
        <begin position="335"/>
        <end position="347"/>
    </location>
</feature>
<dbReference type="InterPro" id="IPR004827">
    <property type="entry name" value="bZIP"/>
</dbReference>
<dbReference type="AlphaFoldDB" id="F8NKZ9"/>
<dbReference type="OrthoDB" id="1939598at2759"/>
<dbReference type="PROSITE" id="PS00036">
    <property type="entry name" value="BZIP_BASIC"/>
    <property type="match status" value="1"/>
</dbReference>
<feature type="region of interest" description="Disordered" evidence="7">
    <location>
        <begin position="289"/>
        <end position="347"/>
    </location>
</feature>
<dbReference type="PANTHER" id="PTHR13044:SF14">
    <property type="entry name" value="CRYPTOCEPHAL, ISOFORM A"/>
    <property type="match status" value="1"/>
</dbReference>
<comment type="subcellular location">
    <subcellularLocation>
        <location evidence="1">Nucleus</location>
    </subcellularLocation>
</comment>
<dbReference type="KEGG" id="sla:SERLADRAFT_458967"/>
<feature type="coiled-coil region" evidence="6">
    <location>
        <begin position="249"/>
        <end position="283"/>
    </location>
</feature>